<feature type="binding site" evidence="12">
    <location>
        <position position="46"/>
    </location>
    <ligand>
        <name>pyruvate</name>
        <dbReference type="ChEBI" id="CHEBI:15361"/>
    </ligand>
</feature>
<reference evidence="14 15" key="1">
    <citation type="submission" date="2021-02" db="EMBL/GenBank/DDBJ databases">
        <title>Activity-based single-cell genomes from oceanic crustal fluid captures similar information to metagenomic and metatranscriptomic surveys with orders of magnitude less sampling.</title>
        <authorList>
            <person name="D'Angelo T.S."/>
            <person name="Orcutt B.N."/>
        </authorList>
    </citation>
    <scope>NUCLEOTIDE SEQUENCE [LARGE SCALE GENOMIC DNA]</scope>
    <source>
        <strain evidence="14">AH-315-G02</strain>
    </source>
</reference>
<evidence type="ECO:0000256" key="10">
    <source>
        <dbReference type="ARBA" id="ARBA00023270"/>
    </source>
</evidence>
<evidence type="ECO:0000256" key="13">
    <source>
        <dbReference type="PIRNR" id="PIRNR001365"/>
    </source>
</evidence>
<comment type="caution">
    <text evidence="12">Was originally thought to be a dihydrodipicolinate synthase (DHDPS), catalyzing the condensation of (S)-aspartate-beta-semialdehyde [(S)-ASA] and pyruvate to dihydrodipicolinate (DHDP). However, it was shown in E.coli that the product of the enzymatic reaction is not dihydrodipicolinate but in fact (4S)-4-hydroxy-2,3,4,5-tetrahydro-(2S)-dipicolinic acid (HTPA), and that the consecutive dehydration reaction leading to DHDP is not spontaneous but catalyzed by DapB.</text>
</comment>
<comment type="caution">
    <text evidence="14">The sequence shown here is derived from an EMBL/GenBank/DDBJ whole genome shotgun (WGS) entry which is preliminary data.</text>
</comment>
<comment type="pathway">
    <text evidence="2 12">Amino-acid biosynthesis; L-lysine biosynthesis via DAP pathway; (S)-tetrahydrodipicolinate from L-aspartate: step 3/4.</text>
</comment>
<evidence type="ECO:0000313" key="15">
    <source>
        <dbReference type="Proteomes" id="UP000717534"/>
    </source>
</evidence>
<accession>A0ABS3ASW5</accession>
<evidence type="ECO:0000313" key="14">
    <source>
        <dbReference type="EMBL" id="MBN4068204.1"/>
    </source>
</evidence>
<feature type="site" description="Part of a proton relay during catalysis" evidence="12">
    <location>
        <position position="108"/>
    </location>
</feature>
<comment type="subcellular location">
    <subcellularLocation>
        <location evidence="12">Cytoplasm</location>
    </subcellularLocation>
</comment>
<feature type="site" description="Part of a proton relay during catalysis" evidence="12">
    <location>
        <position position="45"/>
    </location>
</feature>
<dbReference type="PANTHER" id="PTHR12128:SF66">
    <property type="entry name" value="4-HYDROXY-2-OXOGLUTARATE ALDOLASE, MITOCHONDRIAL"/>
    <property type="match status" value="1"/>
</dbReference>
<protein>
    <recommendedName>
        <fullName evidence="4 12">4-hydroxy-tetrahydrodipicolinate synthase</fullName>
        <shortName evidence="12">HTPA synthase</shortName>
        <ecNumber evidence="4 12">4.3.3.7</ecNumber>
    </recommendedName>
</protein>
<keyword evidence="7 12" id="KW-0220">Diaminopimelate biosynthesis</keyword>
<dbReference type="PIRSF" id="PIRSF001365">
    <property type="entry name" value="DHDPS"/>
    <property type="match status" value="1"/>
</dbReference>
<dbReference type="InterPro" id="IPR005263">
    <property type="entry name" value="DapA"/>
</dbReference>
<dbReference type="HAMAP" id="MF_00418">
    <property type="entry name" value="DapA"/>
    <property type="match status" value="1"/>
</dbReference>
<keyword evidence="6 12" id="KW-0028">Amino-acid biosynthesis</keyword>
<dbReference type="PRINTS" id="PR00146">
    <property type="entry name" value="DHPICSNTHASE"/>
</dbReference>
<keyword evidence="9 12" id="KW-0456">Lyase</keyword>
<evidence type="ECO:0000256" key="9">
    <source>
        <dbReference type="ARBA" id="ARBA00023239"/>
    </source>
</evidence>
<evidence type="ECO:0000256" key="11">
    <source>
        <dbReference type="ARBA" id="ARBA00047836"/>
    </source>
</evidence>
<dbReference type="SUPFAM" id="SSF51569">
    <property type="entry name" value="Aldolase"/>
    <property type="match status" value="1"/>
</dbReference>
<dbReference type="Proteomes" id="UP000717534">
    <property type="component" value="Unassembled WGS sequence"/>
</dbReference>
<dbReference type="GO" id="GO:0008840">
    <property type="term" value="F:4-hydroxy-tetrahydrodipicolinate synthase activity"/>
    <property type="evidence" value="ECO:0007669"/>
    <property type="project" value="UniProtKB-EC"/>
</dbReference>
<evidence type="ECO:0000256" key="2">
    <source>
        <dbReference type="ARBA" id="ARBA00005120"/>
    </source>
</evidence>
<dbReference type="Gene3D" id="3.20.20.70">
    <property type="entry name" value="Aldolase class I"/>
    <property type="match status" value="1"/>
</dbReference>
<gene>
    <name evidence="12" type="primary">dapA</name>
    <name evidence="14" type="ORF">JYU06_01585</name>
</gene>
<dbReference type="PANTHER" id="PTHR12128">
    <property type="entry name" value="DIHYDRODIPICOLINATE SYNTHASE"/>
    <property type="match status" value="1"/>
</dbReference>
<dbReference type="InterPro" id="IPR020625">
    <property type="entry name" value="Schiff_base-form_aldolases_AS"/>
</dbReference>
<dbReference type="EMBL" id="JAFITO010000007">
    <property type="protein sequence ID" value="MBN4068204.1"/>
    <property type="molecule type" value="Genomic_DNA"/>
</dbReference>
<dbReference type="PROSITE" id="PS00666">
    <property type="entry name" value="DHDPS_2"/>
    <property type="match status" value="1"/>
</dbReference>
<dbReference type="EC" id="4.3.3.7" evidence="4 12"/>
<name>A0ABS3ASW5_9BACT</name>
<feature type="binding site" evidence="12">
    <location>
        <position position="204"/>
    </location>
    <ligand>
        <name>pyruvate</name>
        <dbReference type="ChEBI" id="CHEBI:15361"/>
    </ligand>
</feature>
<dbReference type="CDD" id="cd00950">
    <property type="entry name" value="DHDPS"/>
    <property type="match status" value="1"/>
</dbReference>
<evidence type="ECO:0000256" key="1">
    <source>
        <dbReference type="ARBA" id="ARBA00003294"/>
    </source>
</evidence>
<evidence type="ECO:0000256" key="5">
    <source>
        <dbReference type="ARBA" id="ARBA00022490"/>
    </source>
</evidence>
<evidence type="ECO:0000256" key="7">
    <source>
        <dbReference type="ARBA" id="ARBA00022915"/>
    </source>
</evidence>
<organism evidence="14 15">
    <name type="scientific">Desulfotalea psychrophila</name>
    <dbReference type="NCBI Taxonomy" id="84980"/>
    <lineage>
        <taxon>Bacteria</taxon>
        <taxon>Pseudomonadati</taxon>
        <taxon>Thermodesulfobacteriota</taxon>
        <taxon>Desulfobulbia</taxon>
        <taxon>Desulfobulbales</taxon>
        <taxon>Desulfocapsaceae</taxon>
        <taxon>Desulfotalea</taxon>
    </lineage>
</organism>
<dbReference type="NCBIfam" id="TIGR00674">
    <property type="entry name" value="dapA"/>
    <property type="match status" value="1"/>
</dbReference>
<proteinExistence type="inferred from homology"/>
<sequence>MEKYHGAIVAIVTPFINNNIDEQGLVNLINFQIENGTHGIVPCGTTGESATVSFEEHKRIIELTVKTVAGRVPVIAGTGANSTAESIDLAKSAKASGADATLSVVPYYNKPSQEGLYQHFKAITEAVDIPVILYNVPSRTVTNMLPETVARLAKFDNIIGIKEATASLQQITEVIRQCPSDFILLSGDDFTCMPTVFIGGKGVISVTSNVHPRGMADLMEAALAGDIKKANEIHYSLYPLMTSMFEAPNPVPAKKGVELMGKIQSGLPRLPLTEIDDKALETLTGAMKNAGLL</sequence>
<evidence type="ECO:0000256" key="8">
    <source>
        <dbReference type="ARBA" id="ARBA00023154"/>
    </source>
</evidence>
<comment type="subunit">
    <text evidence="12">Homotetramer; dimer of dimers.</text>
</comment>
<comment type="function">
    <text evidence="1 12">Catalyzes the condensation of (S)-aspartate-beta-semialdehyde [(S)-ASA] and pyruvate to 4-hydroxy-tetrahydrodipicolinate (HTPA).</text>
</comment>
<feature type="active site" description="Schiff-base intermediate with substrate" evidence="12">
    <location>
        <position position="162"/>
    </location>
</feature>
<dbReference type="Pfam" id="PF00701">
    <property type="entry name" value="DHDPS"/>
    <property type="match status" value="1"/>
</dbReference>
<evidence type="ECO:0000256" key="12">
    <source>
        <dbReference type="HAMAP-Rule" id="MF_00418"/>
    </source>
</evidence>
<dbReference type="PROSITE" id="PS00665">
    <property type="entry name" value="DHDPS_1"/>
    <property type="match status" value="1"/>
</dbReference>
<comment type="similarity">
    <text evidence="3 12 13">Belongs to the DapA family.</text>
</comment>
<keyword evidence="5 12" id="KW-0963">Cytoplasm</keyword>
<evidence type="ECO:0000256" key="4">
    <source>
        <dbReference type="ARBA" id="ARBA00012086"/>
    </source>
</evidence>
<keyword evidence="10 12" id="KW-0704">Schiff base</keyword>
<dbReference type="InterPro" id="IPR013785">
    <property type="entry name" value="Aldolase_TIM"/>
</dbReference>
<keyword evidence="8 12" id="KW-0457">Lysine biosynthesis</keyword>
<dbReference type="SMART" id="SM01130">
    <property type="entry name" value="DHDPS"/>
    <property type="match status" value="1"/>
</dbReference>
<comment type="catalytic activity">
    <reaction evidence="11 12">
        <text>L-aspartate 4-semialdehyde + pyruvate = (2S,4S)-4-hydroxy-2,3,4,5-tetrahydrodipicolinate + H2O + H(+)</text>
        <dbReference type="Rhea" id="RHEA:34171"/>
        <dbReference type="ChEBI" id="CHEBI:15361"/>
        <dbReference type="ChEBI" id="CHEBI:15377"/>
        <dbReference type="ChEBI" id="CHEBI:15378"/>
        <dbReference type="ChEBI" id="CHEBI:67139"/>
        <dbReference type="ChEBI" id="CHEBI:537519"/>
        <dbReference type="EC" id="4.3.3.7"/>
    </reaction>
</comment>
<evidence type="ECO:0000256" key="6">
    <source>
        <dbReference type="ARBA" id="ARBA00022605"/>
    </source>
</evidence>
<keyword evidence="15" id="KW-1185">Reference proteome</keyword>
<evidence type="ECO:0000256" key="3">
    <source>
        <dbReference type="ARBA" id="ARBA00007592"/>
    </source>
</evidence>
<dbReference type="InterPro" id="IPR002220">
    <property type="entry name" value="DapA-like"/>
</dbReference>
<feature type="active site" description="Proton donor/acceptor" evidence="12">
    <location>
        <position position="134"/>
    </location>
</feature>
<dbReference type="InterPro" id="IPR020624">
    <property type="entry name" value="Schiff_base-form_aldolases_CS"/>
</dbReference>